<keyword evidence="3" id="KW-1185">Reference proteome</keyword>
<dbReference type="eggNOG" id="ENOG50345UH">
    <property type="taxonomic scope" value="Bacteria"/>
</dbReference>
<dbReference type="InterPro" id="IPR041129">
    <property type="entry name" value="CdiI_2"/>
</dbReference>
<evidence type="ECO:0000313" key="3">
    <source>
        <dbReference type="Proteomes" id="UP000028602"/>
    </source>
</evidence>
<proteinExistence type="predicted"/>
<accession>A0A085JAZ1</accession>
<gene>
    <name evidence="2" type="ORF">GTPT_3044</name>
</gene>
<dbReference type="Proteomes" id="UP000028602">
    <property type="component" value="Unassembled WGS sequence"/>
</dbReference>
<dbReference type="OrthoDB" id="6505884at2"/>
<reference evidence="2 3" key="1">
    <citation type="submission" date="2014-05" db="EMBL/GenBank/DDBJ databases">
        <title>ATOL: Assembling a taxonomically balanced genome-scale reconstruction of the evolutionary history of the Enterobacteriaceae.</title>
        <authorList>
            <person name="Plunkett G.III."/>
            <person name="Neeno-Eckwall E.C."/>
            <person name="Glasner J.D."/>
            <person name="Perna N.T."/>
        </authorList>
    </citation>
    <scope>NUCLEOTIDE SEQUENCE [LARGE SCALE GENOMIC DNA]</scope>
    <source>
        <strain evidence="2 3">ATCC 33301</strain>
    </source>
</reference>
<evidence type="ECO:0000313" key="2">
    <source>
        <dbReference type="EMBL" id="KFD17637.1"/>
    </source>
</evidence>
<dbReference type="AlphaFoldDB" id="A0A085JAZ1"/>
<comment type="caution">
    <text evidence="2">The sequence shown here is derived from an EMBL/GenBank/DDBJ whole genome shotgun (WGS) entry which is preliminary data.</text>
</comment>
<dbReference type="EMBL" id="JMPR01000046">
    <property type="protein sequence ID" value="KFD17637.1"/>
    <property type="molecule type" value="Genomic_DNA"/>
</dbReference>
<dbReference type="Pfam" id="PF18593">
    <property type="entry name" value="CdiI_2"/>
    <property type="match status" value="1"/>
</dbReference>
<organism evidence="2 3">
    <name type="scientific">Tatumella ptyseos ATCC 33301</name>
    <dbReference type="NCBI Taxonomy" id="1005995"/>
    <lineage>
        <taxon>Bacteria</taxon>
        <taxon>Pseudomonadati</taxon>
        <taxon>Pseudomonadota</taxon>
        <taxon>Gammaproteobacteria</taxon>
        <taxon>Enterobacterales</taxon>
        <taxon>Erwiniaceae</taxon>
        <taxon>Tatumella</taxon>
    </lineage>
</organism>
<protein>
    <recommendedName>
        <fullName evidence="1">CdiI immunity protein domain-containing protein</fullName>
    </recommendedName>
</protein>
<evidence type="ECO:0000259" key="1">
    <source>
        <dbReference type="Pfam" id="PF18593"/>
    </source>
</evidence>
<sequence>MDTDMTKSCEMDNLVVAYYGQDCDIFDPGCNFDNLLNEYMATSSPFHLRMLLANIQEFEQEPMGLKVFTVRYSVDFAPDRWNMTAAEWLSAVKMRVIEYLHANGNSSELSKF</sequence>
<name>A0A085JAZ1_9GAMM</name>
<feature type="domain" description="CdiI immunity protein" evidence="1">
    <location>
        <begin position="9"/>
        <end position="95"/>
    </location>
</feature>